<gene>
    <name evidence="2" type="ORF">BWY04_01368</name>
</gene>
<keyword evidence="1" id="KW-1133">Transmembrane helix</keyword>
<dbReference type="Proteomes" id="UP000485621">
    <property type="component" value="Unassembled WGS sequence"/>
</dbReference>
<organism evidence="2">
    <name type="scientific">candidate division CPR1 bacterium ADurb.Bin160</name>
    <dbReference type="NCBI Taxonomy" id="1852826"/>
    <lineage>
        <taxon>Bacteria</taxon>
        <taxon>candidate division CPR1</taxon>
    </lineage>
</organism>
<name>A0A1V5ZJJ7_9BACT</name>
<keyword evidence="1" id="KW-0812">Transmembrane</keyword>
<dbReference type="EMBL" id="MWDB01000047">
    <property type="protein sequence ID" value="OQB40361.1"/>
    <property type="molecule type" value="Genomic_DNA"/>
</dbReference>
<comment type="caution">
    <text evidence="2">The sequence shown here is derived from an EMBL/GenBank/DDBJ whole genome shotgun (WGS) entry which is preliminary data.</text>
</comment>
<keyword evidence="1" id="KW-0472">Membrane</keyword>
<dbReference type="AlphaFoldDB" id="A0A1V5ZJJ7"/>
<evidence type="ECO:0000256" key="1">
    <source>
        <dbReference type="SAM" id="Phobius"/>
    </source>
</evidence>
<protein>
    <submittedName>
        <fullName evidence="2">Uncharacterized protein</fullName>
    </submittedName>
</protein>
<sequence>MKAFFIDYFYKKVGMKGWVTWLSSTGLIFLGFLRIYQGDIENGLMLVGIAGGLIGLGRKTEKTVLIDELVKKE</sequence>
<accession>A0A1V5ZJJ7</accession>
<evidence type="ECO:0000313" key="2">
    <source>
        <dbReference type="EMBL" id="OQB40361.1"/>
    </source>
</evidence>
<feature type="transmembrane region" description="Helical" evidence="1">
    <location>
        <begin position="18"/>
        <end position="36"/>
    </location>
</feature>
<reference evidence="2" key="1">
    <citation type="submission" date="2017-02" db="EMBL/GenBank/DDBJ databases">
        <title>Delving into the versatile metabolic prowess of the omnipresent phylum Bacteroidetes.</title>
        <authorList>
            <person name="Nobu M.K."/>
            <person name="Mei R."/>
            <person name="Narihiro T."/>
            <person name="Kuroda K."/>
            <person name="Liu W.-T."/>
        </authorList>
    </citation>
    <scope>NUCLEOTIDE SEQUENCE</scope>
    <source>
        <strain evidence="2">ADurb.Bin160</strain>
    </source>
</reference>
<proteinExistence type="predicted"/>